<reference evidence="1" key="1">
    <citation type="submission" date="2021-03" db="EMBL/GenBank/DDBJ databases">
        <title>Antimicrobial resistance genes in bacteria isolated from Japanese honey, and their potential for conferring macrolide and lincosamide resistance in the American foulbrood pathogen Paenibacillus larvae.</title>
        <authorList>
            <person name="Okamoto M."/>
            <person name="Kumagai M."/>
            <person name="Kanamori H."/>
            <person name="Takamatsu D."/>
        </authorList>
    </citation>
    <scope>NUCLEOTIDE SEQUENCE</scope>
    <source>
        <strain evidence="1">J41TS4</strain>
    </source>
</reference>
<evidence type="ECO:0000313" key="2">
    <source>
        <dbReference type="Proteomes" id="UP000678895"/>
    </source>
</evidence>
<accession>A0A919Y3B1</accession>
<sequence>MKIHFFQRYHSKENVDTANAMLLISRLYSYSPAKFFTFLEEVLPENASVELLFNL</sequence>
<keyword evidence="2" id="KW-1185">Reference proteome</keyword>
<proteinExistence type="predicted"/>
<dbReference type="EMBL" id="BORS01000003">
    <property type="protein sequence ID" value="GIO41392.1"/>
    <property type="molecule type" value="Genomic_DNA"/>
</dbReference>
<dbReference type="AlphaFoldDB" id="A0A919Y3B1"/>
<evidence type="ECO:0000313" key="1">
    <source>
        <dbReference type="EMBL" id="GIO41392.1"/>
    </source>
</evidence>
<organism evidence="1 2">
    <name type="scientific">Paenibacillus apis</name>
    <dbReference type="NCBI Taxonomy" id="1792174"/>
    <lineage>
        <taxon>Bacteria</taxon>
        <taxon>Bacillati</taxon>
        <taxon>Bacillota</taxon>
        <taxon>Bacilli</taxon>
        <taxon>Bacillales</taxon>
        <taxon>Paenibacillaceae</taxon>
        <taxon>Paenibacillus</taxon>
    </lineage>
</organism>
<name>A0A919Y3B1_9BACL</name>
<protein>
    <submittedName>
        <fullName evidence="1">Uncharacterized protein</fullName>
    </submittedName>
</protein>
<dbReference type="Proteomes" id="UP000678895">
    <property type="component" value="Unassembled WGS sequence"/>
</dbReference>
<comment type="caution">
    <text evidence="1">The sequence shown here is derived from an EMBL/GenBank/DDBJ whole genome shotgun (WGS) entry which is preliminary data.</text>
</comment>
<gene>
    <name evidence="1" type="ORF">J41TS4_11500</name>
</gene>